<dbReference type="InterPro" id="IPR013319">
    <property type="entry name" value="GH11/12"/>
</dbReference>
<dbReference type="SUPFAM" id="SSF49899">
    <property type="entry name" value="Concanavalin A-like lectins/glucanases"/>
    <property type="match status" value="1"/>
</dbReference>
<evidence type="ECO:0000256" key="3">
    <source>
        <dbReference type="SAM" id="MobiDB-lite"/>
    </source>
</evidence>
<dbReference type="Proteomes" id="UP000050424">
    <property type="component" value="Unassembled WGS sequence"/>
</dbReference>
<keyword evidence="2" id="KW-0624">Polysaccharide degradation</keyword>
<dbReference type="Gene3D" id="2.60.120.180">
    <property type="match status" value="1"/>
</dbReference>
<feature type="chain" id="PRO_5006135715" evidence="4">
    <location>
        <begin position="23"/>
        <end position="351"/>
    </location>
</feature>
<gene>
    <name evidence="5" type="ORF">AK830_g2772</name>
</gene>
<evidence type="ECO:0000313" key="6">
    <source>
        <dbReference type="Proteomes" id="UP000050424"/>
    </source>
</evidence>
<accession>A0A0P7BDW9</accession>
<dbReference type="GO" id="GO:0000272">
    <property type="term" value="P:polysaccharide catabolic process"/>
    <property type="evidence" value="ECO:0007669"/>
    <property type="project" value="UniProtKB-KW"/>
</dbReference>
<protein>
    <submittedName>
        <fullName evidence="5">Uncharacterized protein</fullName>
    </submittedName>
</protein>
<dbReference type="PANTHER" id="PTHR34002">
    <property type="entry name" value="BLR1656 PROTEIN"/>
    <property type="match status" value="1"/>
</dbReference>
<dbReference type="GO" id="GO:0008810">
    <property type="term" value="F:cellulase activity"/>
    <property type="evidence" value="ECO:0007669"/>
    <property type="project" value="InterPro"/>
</dbReference>
<comment type="similarity">
    <text evidence="1 2">Belongs to the glycosyl hydrolase 12 (cellulase H) family.</text>
</comment>
<proteinExistence type="inferred from homology"/>
<keyword evidence="4" id="KW-0732">Signal</keyword>
<comment type="caution">
    <text evidence="5">The sequence shown here is derived from an EMBL/GenBank/DDBJ whole genome shotgun (WGS) entry which is preliminary data.</text>
</comment>
<dbReference type="Pfam" id="PF01670">
    <property type="entry name" value="Glyco_hydro_12"/>
    <property type="match status" value="1"/>
</dbReference>
<keyword evidence="6" id="KW-1185">Reference proteome</keyword>
<feature type="signal peptide" evidence="4">
    <location>
        <begin position="1"/>
        <end position="22"/>
    </location>
</feature>
<dbReference type="STRING" id="78410.A0A0P7BDW9"/>
<sequence length="351" mass="39288">MKRSPILRSIALLLLGASSVQAKTDDDDVKVICGQERVGDVTKPLMYYPNAWNDKSPDDGFACMRVDNSTPAYDTTWNWGEDIQDVHSFPYVRFGSNDLPMRLSNIRSIRLSTDWIMTAGAISEPPRTFSESVWTKNKKKLEKNEVQANAAWDFFLDNDRNKTLYPQEAAIEFMVWLGSVGDPWWLGRLNGTILSNVTLGDAEFSLYYGRNSGGTHVFTAVPRDGEDILSIDEDFYPLFEFILKQAHNNPETPDDLPVDPFLGIVEFGTETWFSKGNVTFTAANFGMKLDGDVELNDNNSNENNSTSSDEGDSSSESDSSDEDDESAAVTLVNFSVFGYTMAVMLLSWSLW</sequence>
<dbReference type="InterPro" id="IPR002594">
    <property type="entry name" value="GH12"/>
</dbReference>
<dbReference type="AlphaFoldDB" id="A0A0P7BDW9"/>
<feature type="compositionally biased region" description="Acidic residues" evidence="3">
    <location>
        <begin position="309"/>
        <end position="324"/>
    </location>
</feature>
<evidence type="ECO:0000256" key="4">
    <source>
        <dbReference type="SAM" id="SignalP"/>
    </source>
</evidence>
<evidence type="ECO:0000313" key="5">
    <source>
        <dbReference type="EMBL" id="KPM43736.1"/>
    </source>
</evidence>
<evidence type="ECO:0000256" key="1">
    <source>
        <dbReference type="ARBA" id="ARBA00005519"/>
    </source>
</evidence>
<dbReference type="OrthoDB" id="89349at2759"/>
<dbReference type="PANTHER" id="PTHR34002:SF11">
    <property type="entry name" value="CONCANAVALIN A-LIKE LECTIN_GLUCANASE"/>
    <property type="match status" value="1"/>
</dbReference>
<organism evidence="5 6">
    <name type="scientific">Neonectria ditissima</name>
    <dbReference type="NCBI Taxonomy" id="78410"/>
    <lineage>
        <taxon>Eukaryota</taxon>
        <taxon>Fungi</taxon>
        <taxon>Dikarya</taxon>
        <taxon>Ascomycota</taxon>
        <taxon>Pezizomycotina</taxon>
        <taxon>Sordariomycetes</taxon>
        <taxon>Hypocreomycetidae</taxon>
        <taxon>Hypocreales</taxon>
        <taxon>Nectriaceae</taxon>
        <taxon>Neonectria</taxon>
    </lineage>
</organism>
<feature type="region of interest" description="Disordered" evidence="3">
    <location>
        <begin position="293"/>
        <end position="324"/>
    </location>
</feature>
<dbReference type="EMBL" id="LKCW01000027">
    <property type="protein sequence ID" value="KPM43736.1"/>
    <property type="molecule type" value="Genomic_DNA"/>
</dbReference>
<evidence type="ECO:0000256" key="2">
    <source>
        <dbReference type="RuleBase" id="RU361163"/>
    </source>
</evidence>
<keyword evidence="2" id="KW-0326">Glycosidase</keyword>
<name>A0A0P7BDW9_9HYPO</name>
<keyword evidence="2" id="KW-0378">Hydrolase</keyword>
<keyword evidence="2" id="KW-0119">Carbohydrate metabolism</keyword>
<reference evidence="5 6" key="1">
    <citation type="submission" date="2015-09" db="EMBL/GenBank/DDBJ databases">
        <title>Draft genome of a European isolate of the apple canker pathogen Neonectria ditissima.</title>
        <authorList>
            <person name="Gomez-Cortecero A."/>
            <person name="Harrison R.J."/>
            <person name="Armitage A.D."/>
        </authorList>
    </citation>
    <scope>NUCLEOTIDE SEQUENCE [LARGE SCALE GENOMIC DNA]</scope>
    <source>
        <strain evidence="5 6">R09/05</strain>
    </source>
</reference>
<feature type="compositionally biased region" description="Low complexity" evidence="3">
    <location>
        <begin position="296"/>
        <end position="308"/>
    </location>
</feature>
<dbReference type="InterPro" id="IPR013320">
    <property type="entry name" value="ConA-like_dom_sf"/>
</dbReference>